<dbReference type="VEuPathDB" id="TriTrypDB:ECC02_005149"/>
<sequence length="3896" mass="418247">MGGAMQRKLDDAEAEPLLQQCRKMASDMEALRRSEQRYRALVGDDDAGDRCADHEDPSTRAQCLHGIESALAALGVEESEEPAAAAIMRAAEEARAREEELHDRLDESAARGRALESKLSELTRTADSLQRALDGGVLAVGDEEDASAAGDRAVEALKRLCEDSVTVSAVMGGAMQRKLDDAEAEPLLQQCRKMASDMEALRRSEQRYRALVGDDDAGDRCADHEDPSTRAQCLHGIESALAALGVEESEEPAAAAIMRAAEEARAREEELHDRLDESAARGRALESKLSELTRTADSLQRALDGGVLAVGDEEDASAAGDRAVEALKRLCEDSVTVSAVMGGAMQRKLDDAEAEPLLQQCRKMASDMEALRRSEQRYRALVGDDDAGDRCADHEDPSTRAQCLHGIESALAALGVEESEEPAAAAIMRAAEEARAREEELHDRLDESAARGRALESKLSELTRTADSLQRALDGGVLAVGDEEDASAAGDRAVEALKRLCEDSVTVSAVMGGAMQRKLDDAEAEPLLQQCRKMASDMEALRRSEQRYRALVGDDDAGDRCADHEDPSTRAQCLHGIESALAALGVEESEEPAAAAIMRAAEEARAREEELHDRLDESAARGRALESKLSELTRTADSLQRALDGGVLAVGDEEDASAAGDRAVEALKRLCEDSVTVSAVMGGAMQRKLDDAEAEPLLQQCRKMASDMEALRRSEQRYRALVGDDDAGDRCADHEDPSTRAQCLHGIESALAALGVEESEEPAAAAIMRAAEEARAREEELHDRLDESAARGRALESKLSELTRTADSLQRALDGGVLAVGDEEDASAAGDRAVEALKRLCEDSVTVSAVMGGAMQRKLDDAEAEPLLQQCRKMASDMEALRRSEQRYRALVGDDDAGDRCADHEDPSTRAQCLHGIESALAALGVEESEEPAAAAIMRAAEEARAREEELHDRLDESAARGRALESKLSELTRTADSLQRALDGGVLAVGDEEDASAAGDRAVEALKRLCEDSVTVSAVMGGAMQRKLDDAEAEPLLQQCRKMASDMEALRRSEQRYRALVGDDDAGDRCADHEDPSTRAQCLHGIESALAALGVEESEEPAAAAIMRAAEEARAREEELHDRLDESAARGRALESKLSELTRTADSLQRALDGGVLAVGDEEDASAAGDRAVEALKRLCEDSVTVSAVMGGAMQRKLDDAEAEPLLQQCRKMASDMEALRRSEQRYRALVGDDDAGDRCADHEDPSTRAQCLHGIESALAALGVEESEEPAAAAIMRAAEEARAREEELHDRLDESAARGRALESKLSELTRTADSLQRALDGGVLAVGDEEDASAAGDRAVEALKRLCEDSVTVSAVMGGAMQRKLDDAEAEPLLQQCRKMASDMEALRRSEQRYRALVGDDDAGDRCADHEDPSTRAQCLHGIESALAALGVEESEEPAAAAIMRAAEEARAREEELHDRLDESAARGRALESKLSELTRTADSLQRALDGGVLAVGDEEDASAAGDRAVEALKRLCEDSVTVSAVMGGAMQRKLDDAEAEPLLQQCRKMASDMEALRRSEQRYRALVGDDDAGDRCADHEDPSTRAQCLHGIESALAALGVEESEEPAAAAIMRAAEEARAREEELHDRLDESAARGRALESKLSELTRTADSLQRALDGGVLAVGDEEDASAAGDRAVEALKRLCEDSVTVSAVMGGAMQRKLDDAEAEPLLQQCRKMASDMEALRRSEQRYRALVGDDDAGDRCADHEDPSTRAQCLHGIESALAALGVEESEEPAAAAIMRAAEEARAREEELHDRLDESAARGRALESKLSELTRTADSLQRALDGGVLAVGDEEDASAAGDRAVEALKRLCEDSVTVSAVMGGAMQRKLDDAEAEPLLQQCRKMASDMEALRRSEQRYRALVGDDDAGDRCADHEDPSTRAQCLHGIESALAALGVEESEEPAAAAIMRAAEEARAREEELHDRLDESAARGRALESKLSELTRTADSLQRALDGGVLAVGDEEDASAAGDRAVEALKRLCEDSVTVSAVMGGAMQRKLDDAEAEPLLQQCRKMASDMEALRRSEQRYRALVGDDDAGDRCADHEDPSTRAQCLHGIESALAALGVEESEEPAAAAIMRAAEEARAREEELHDRLDESAARGRALESKLSELTRTADSLQRALDGGVLAVGDEEDASAAGDRAVEALKRLCEDSVTVSAVMGGAMQRKLDDAEAEPLLQQCRKMASDMEALRRSEQRYRALVGDDDAGDRCADHEDPSTRAQCLHGIESALAALGVEESEEPAAAAIMRAAEEARAREEELHDRLDESAARGRALESKLSELTRTADSLQRALDGGVLAVGDEEDASAAGDRAVEALKRLCEDSVTVSAVMGGAMQRKLDDAEAEPLLQQCRKMASDMEALRRSEQRYRALVGDDDAGDRCADHEDPSTRAQCLHGIESALAALGVEESEEPAAAAIMRAAEEARAREEELHDRLDESAARGRALESKLSELTRTADSLQRALDGGVLAVGDEEDASAAGDRAVEALKRLCEDSVTVSAVMGGAMQRKLDDAEAEPLLQQCRKMASDMEALRRSEQRYRALVGDDDAGDRCADHEDPSTRAQCLHGIESALAALGVEESEEPAAAAIMRAAEEARAREEELHDRLDESAARGRALESKLSELTRTADSLQRALDGGVLAVGDEEDASAAGDRAVEALKRLCEDSVTVSAVMGGAMQRKLDDAEAEPLLQQCRKMASDMEALRRSEQRYRALVGDDDAGDRCADHEDPSTRAQCLHGIESALAALGVEESEEPAAAAIMRAAEEARAREEELHDRLDESAARGRALESKLSELTRTADSLQRALDGGVLAVGDEEDASAAGDRAVEALKRLCEDSVTVSAVMGGAMQRKLDDAEAEPLLQQCRKMASDMEALRRSEQRYRALVGDDDAGDRCADHEDPSTRAQCLHGIESALAALGVEESEEPAAAAIMRAAEEARAREEELHDRLDESAARGRALESKLSELTRTADSLQRALDGGVLAVGDEEDASAAGDRAVEALKRLCEDSVTVSAVMGGAMQRKLDDAEAEPLLQQCRKMASDMEALRRSEQRYRALVGDDDAGDRCADHEDPSTRAQCLHGIESALAALGVEESEEPAAAAIMRAAEEARAREEELHDRLDESAARGRALESKLSELTRTADSLQRALDGGVLAVGDEEDASAAGDRAVEALKRLCEDSVTVSAVMGGAMQRKLDDAEAEPLLQQCRKMASDMEALRRSEQRYRALVGDDDAGDRCADHEDPSTRAQCLHGIESALAALGVEESEEPAAAAIMRAAEEARAREEELHDRLDESAARGRALESKLSELTRTADSLQRALDGGVLAVGDEEDASAAGDRAVEALKRLCEDSVTVSAVMGGAMQRKLDDAEAEPLLQQCRKMASDMEALRRSEQRYRALVGDDDAGDRCADHEDPSTRAQCLHGIESALAALGVEESEEPAAAAIMRAAEEARAREEELHDRLDESAARGRALESKLSELTRTADSLQRALDGGVLAVGDEEDASAAGDRAVEALKRLCEDSVTVSAVMGGAMQRKLDDAEAEPLLQQCRKMASDMEALRRSEQRYRALVGDDDAGDRCADHEDPSTRAQCLHGIESALAALGVEESEEPAAAAIMRAAEEARAREEELHDRLDESAARGRALESKLSELTRTADSLQRALDGGVLAVGDEEDASAAGDRAVEALKRLCEDSVTVSAVMGGAMQRKLDDAEAEPLLQQCRKMASDMEALRRSEQRYRALVGDDDAGDRCADHEDPSTRAQCLHGIESALAALGVEESEEPAAAAIMRAAEEARAREEELHDRLDESAARGRALESKLSELTRTADSLQRALDGGCLPLGTRRTRAPLGTARWRR</sequence>
<dbReference type="VEuPathDB" id="TriTrypDB:TcBrA4_0025790"/>
<feature type="coiled-coil region" evidence="1">
    <location>
        <begin position="1788"/>
        <end position="1832"/>
    </location>
</feature>
<dbReference type="VEuPathDB" id="TriTrypDB:TcBrA4_0051640"/>
<dbReference type="VEuPathDB" id="TriTrypDB:TcBrA4_0051720"/>
<evidence type="ECO:0000256" key="1">
    <source>
        <dbReference type="SAM" id="Coils"/>
    </source>
</evidence>
<feature type="coiled-coil region" evidence="1">
    <location>
        <begin position="3318"/>
        <end position="3362"/>
    </location>
</feature>
<feature type="coiled-coil region" evidence="1">
    <location>
        <begin position="3148"/>
        <end position="3192"/>
    </location>
</feature>
<feature type="coiled-coil region" evidence="1">
    <location>
        <begin position="88"/>
        <end position="132"/>
    </location>
</feature>
<feature type="coiled-coil region" evidence="1">
    <location>
        <begin position="2128"/>
        <end position="2172"/>
    </location>
</feature>
<protein>
    <submittedName>
        <fullName evidence="2">Uncharacterized protein</fullName>
    </submittedName>
</protein>
<feature type="coiled-coil region" evidence="1">
    <location>
        <begin position="598"/>
        <end position="642"/>
    </location>
</feature>
<comment type="caution">
    <text evidence="2">The sequence shown here is derived from an EMBL/GenBank/DDBJ whole genome shotgun (WGS) entry which is preliminary data.</text>
</comment>
<feature type="coiled-coil region" evidence="1">
    <location>
        <begin position="1278"/>
        <end position="1322"/>
    </location>
</feature>
<feature type="coiled-coil region" evidence="1">
    <location>
        <begin position="2978"/>
        <end position="3022"/>
    </location>
</feature>
<dbReference type="VEuPathDB" id="TriTrypDB:TCDM_02199"/>
<gene>
    <name evidence="2" type="ORF">C4B63_40g109</name>
</gene>
<feature type="coiled-coil region" evidence="1">
    <location>
        <begin position="2808"/>
        <end position="2852"/>
    </location>
</feature>
<proteinExistence type="predicted"/>
<feature type="coiled-coil region" evidence="1">
    <location>
        <begin position="938"/>
        <end position="982"/>
    </location>
</feature>
<dbReference type="VEuPathDB" id="TriTrypDB:C4B63_40g109"/>
<dbReference type="Proteomes" id="UP000246121">
    <property type="component" value="Unassembled WGS sequence"/>
</dbReference>
<feature type="coiled-coil region" evidence="1">
    <location>
        <begin position="2468"/>
        <end position="2512"/>
    </location>
</feature>
<feature type="coiled-coil region" evidence="1">
    <location>
        <begin position="2638"/>
        <end position="2682"/>
    </location>
</feature>
<feature type="coiled-coil region" evidence="1">
    <location>
        <begin position="1958"/>
        <end position="2002"/>
    </location>
</feature>
<feature type="coiled-coil region" evidence="1">
    <location>
        <begin position="1108"/>
        <end position="1152"/>
    </location>
</feature>
<dbReference type="EMBL" id="PRFA01000040">
    <property type="protein sequence ID" value="PWU92054.1"/>
    <property type="molecule type" value="Genomic_DNA"/>
</dbReference>
<feature type="coiled-coil region" evidence="1">
    <location>
        <begin position="3658"/>
        <end position="3702"/>
    </location>
</feature>
<dbReference type="VEuPathDB" id="TriTrypDB:TcCLB.509577.9"/>
<feature type="coiled-coil region" evidence="1">
    <location>
        <begin position="258"/>
        <end position="302"/>
    </location>
</feature>
<feature type="coiled-coil region" evidence="1">
    <location>
        <begin position="428"/>
        <end position="472"/>
    </location>
</feature>
<name>A0A2V2V6Y9_TRYCR</name>
<dbReference type="VEuPathDB" id="TriTrypDB:BCY84_11673"/>
<accession>A0A2V2V6Y9</accession>
<feature type="coiled-coil region" evidence="1">
    <location>
        <begin position="3488"/>
        <end position="3532"/>
    </location>
</feature>
<feature type="coiled-coil region" evidence="1">
    <location>
        <begin position="2298"/>
        <end position="2342"/>
    </location>
</feature>
<evidence type="ECO:0000313" key="2">
    <source>
        <dbReference type="EMBL" id="PWU92054.1"/>
    </source>
</evidence>
<feature type="coiled-coil region" evidence="1">
    <location>
        <begin position="1618"/>
        <end position="1662"/>
    </location>
</feature>
<dbReference type="VEuPathDB" id="TriTrypDB:C3747_109g132"/>
<evidence type="ECO:0000313" key="3">
    <source>
        <dbReference type="Proteomes" id="UP000246121"/>
    </source>
</evidence>
<organism evidence="2 3">
    <name type="scientific">Trypanosoma cruzi</name>
    <dbReference type="NCBI Taxonomy" id="5693"/>
    <lineage>
        <taxon>Eukaryota</taxon>
        <taxon>Discoba</taxon>
        <taxon>Euglenozoa</taxon>
        <taxon>Kinetoplastea</taxon>
        <taxon>Metakinetoplastina</taxon>
        <taxon>Trypanosomatida</taxon>
        <taxon>Trypanosomatidae</taxon>
        <taxon>Trypanosoma</taxon>
        <taxon>Schizotrypanum</taxon>
    </lineage>
</organism>
<feature type="coiled-coil region" evidence="1">
    <location>
        <begin position="768"/>
        <end position="812"/>
    </location>
</feature>
<feature type="coiled-coil region" evidence="1">
    <location>
        <begin position="3828"/>
        <end position="3872"/>
    </location>
</feature>
<reference evidence="2 3" key="1">
    <citation type="journal article" date="2018" name="Microb. Genom.">
        <title>Expanding an expanded genome: long-read sequencing of Trypanosoma cruzi.</title>
        <authorList>
            <person name="Berna L."/>
            <person name="Rodriguez M."/>
            <person name="Chiribao M.L."/>
            <person name="Parodi-Talice A."/>
            <person name="Pita S."/>
            <person name="Rijo G."/>
            <person name="Alvarez-Valin F."/>
            <person name="Robello C."/>
        </authorList>
    </citation>
    <scope>NUCLEOTIDE SEQUENCE [LARGE SCALE GENOMIC DNA]</scope>
    <source>
        <strain evidence="2 3">Dm28c</strain>
    </source>
</reference>
<keyword evidence="1" id="KW-0175">Coiled coil</keyword>
<dbReference type="VEuPathDB" id="TriTrypDB:TCSYLVIO_008281"/>
<feature type="coiled-coil region" evidence="1">
    <location>
        <begin position="1448"/>
        <end position="1492"/>
    </location>
</feature>